<feature type="chain" id="PRO_5026939006" evidence="1">
    <location>
        <begin position="20"/>
        <end position="181"/>
    </location>
</feature>
<organism evidence="3 4">
    <name type="scientific">Massilia eburnea</name>
    <dbReference type="NCBI Taxonomy" id="1776165"/>
    <lineage>
        <taxon>Bacteria</taxon>
        <taxon>Pseudomonadati</taxon>
        <taxon>Pseudomonadota</taxon>
        <taxon>Betaproteobacteria</taxon>
        <taxon>Burkholderiales</taxon>
        <taxon>Oxalobacteraceae</taxon>
        <taxon>Telluria group</taxon>
        <taxon>Massilia</taxon>
    </lineage>
</organism>
<dbReference type="OrthoDB" id="8589964at2"/>
<feature type="domain" description="DUF2059" evidence="2">
    <location>
        <begin position="112"/>
        <end position="169"/>
    </location>
</feature>
<evidence type="ECO:0000256" key="1">
    <source>
        <dbReference type="SAM" id="SignalP"/>
    </source>
</evidence>
<keyword evidence="4" id="KW-1185">Reference proteome</keyword>
<name>A0A6L6QEZ0_9BURK</name>
<gene>
    <name evidence="3" type="ORF">GM658_08400</name>
</gene>
<dbReference type="RefSeq" id="WP_155453567.1">
    <property type="nucleotide sequence ID" value="NZ_WNKX01000005.1"/>
</dbReference>
<dbReference type="Pfam" id="PF09832">
    <property type="entry name" value="DUF2059"/>
    <property type="match status" value="1"/>
</dbReference>
<evidence type="ECO:0000313" key="4">
    <source>
        <dbReference type="Proteomes" id="UP000472320"/>
    </source>
</evidence>
<comment type="caution">
    <text evidence="3">The sequence shown here is derived from an EMBL/GenBank/DDBJ whole genome shotgun (WGS) entry which is preliminary data.</text>
</comment>
<reference evidence="3 4" key="1">
    <citation type="submission" date="2019-11" db="EMBL/GenBank/DDBJ databases">
        <title>Type strains purchased from KCTC, JCM and DSMZ.</title>
        <authorList>
            <person name="Lu H."/>
        </authorList>
    </citation>
    <scope>NUCLEOTIDE SEQUENCE [LARGE SCALE GENOMIC DNA]</scope>
    <source>
        <strain evidence="3 4">JCM 31587</strain>
    </source>
</reference>
<evidence type="ECO:0000259" key="2">
    <source>
        <dbReference type="Pfam" id="PF09832"/>
    </source>
</evidence>
<protein>
    <submittedName>
        <fullName evidence="3">DUF2059 domain-containing protein</fullName>
    </submittedName>
</protein>
<sequence>MKKFAVSLVAAFAFVSAHAADKPAAPAPNPAVVSAVSKLLDSMNYRSLMEQTMKASMQQMEPAMAQTMEAAINANKKLNAEQKAQALELAKSKLPVMVGKMRTMFADPALIDEMQVAVTQIYARNYSLEEINQLAAFYRTPLGKKMMAKTPAIAAESMAVSQQIVMPRVEKLMAEVMEVFE</sequence>
<accession>A0A6L6QEZ0</accession>
<dbReference type="Proteomes" id="UP000472320">
    <property type="component" value="Unassembled WGS sequence"/>
</dbReference>
<keyword evidence="1" id="KW-0732">Signal</keyword>
<dbReference type="EMBL" id="WNKX01000005">
    <property type="protein sequence ID" value="MTW10624.1"/>
    <property type="molecule type" value="Genomic_DNA"/>
</dbReference>
<dbReference type="AlphaFoldDB" id="A0A6L6QEZ0"/>
<feature type="signal peptide" evidence="1">
    <location>
        <begin position="1"/>
        <end position="19"/>
    </location>
</feature>
<dbReference type="InterPro" id="IPR018637">
    <property type="entry name" value="DUF2059"/>
</dbReference>
<evidence type="ECO:0000313" key="3">
    <source>
        <dbReference type="EMBL" id="MTW10624.1"/>
    </source>
</evidence>
<proteinExistence type="predicted"/>